<dbReference type="InterPro" id="IPR005102">
    <property type="entry name" value="Carbo-bd_X2"/>
</dbReference>
<evidence type="ECO:0000256" key="4">
    <source>
        <dbReference type="ARBA" id="ARBA00023277"/>
    </source>
</evidence>
<dbReference type="EMBL" id="AP024169">
    <property type="protein sequence ID" value="BCN30630.1"/>
    <property type="molecule type" value="Genomic_DNA"/>
</dbReference>
<feature type="signal peptide" evidence="8">
    <location>
        <begin position="1"/>
        <end position="30"/>
    </location>
</feature>
<protein>
    <recommendedName>
        <fullName evidence="9">CBM3 domain-containing protein</fullName>
    </recommendedName>
</protein>
<keyword evidence="1 8" id="KW-0732">Signal</keyword>
<dbReference type="Gene3D" id="2.130.10.10">
    <property type="entry name" value="YVTN repeat-like/Quinoprotein amine dehydrogenase"/>
    <property type="match status" value="2"/>
</dbReference>
<feature type="domain" description="CBM3" evidence="9">
    <location>
        <begin position="983"/>
        <end position="1134"/>
    </location>
</feature>
<reference evidence="10 11" key="1">
    <citation type="submission" date="2020-11" db="EMBL/GenBank/DDBJ databases">
        <title>Draft genome sequencing of a Lachnospiraceae strain isolated from anoxic soil subjected to BSD treatment.</title>
        <authorList>
            <person name="Uek A."/>
            <person name="Tonouchi A."/>
        </authorList>
    </citation>
    <scope>NUCLEOTIDE SEQUENCE [LARGE SCALE GENOMIC DNA]</scope>
    <source>
        <strain evidence="10 11">TB5</strain>
    </source>
</reference>
<name>A0A7R7EKR5_9FIRM</name>
<dbReference type="InterPro" id="IPR015943">
    <property type="entry name" value="WD40/YVTN_repeat-like_dom_sf"/>
</dbReference>
<evidence type="ECO:0000256" key="7">
    <source>
        <dbReference type="ARBA" id="ARBA00037986"/>
    </source>
</evidence>
<dbReference type="Gene3D" id="2.60.40.710">
    <property type="entry name" value="Endoglucanase-like"/>
    <property type="match status" value="1"/>
</dbReference>
<keyword evidence="4" id="KW-0119">Carbohydrate metabolism</keyword>
<dbReference type="PANTHER" id="PTHR43739:SF2">
    <property type="entry name" value="OLIGOXYLOGLUCAN-REDUCING END-SPECIFIC XYLOGLUCANASE-RELATED"/>
    <property type="match status" value="1"/>
</dbReference>
<dbReference type="SMART" id="SM01067">
    <property type="entry name" value="CBM_3"/>
    <property type="match status" value="1"/>
</dbReference>
<evidence type="ECO:0000256" key="8">
    <source>
        <dbReference type="SAM" id="SignalP"/>
    </source>
</evidence>
<dbReference type="InterPro" id="IPR008965">
    <property type="entry name" value="CBM2/CBM3_carb-bd_dom_sf"/>
</dbReference>
<accession>A0A7R7EKR5</accession>
<dbReference type="InterPro" id="IPR013783">
    <property type="entry name" value="Ig-like_fold"/>
</dbReference>
<keyword evidence="6" id="KW-0624">Polysaccharide degradation</keyword>
<dbReference type="SUPFAM" id="SSF81296">
    <property type="entry name" value="E set domains"/>
    <property type="match status" value="2"/>
</dbReference>
<dbReference type="KEGG" id="ahb:bsdtb5_19250"/>
<dbReference type="GO" id="GO:0030248">
    <property type="term" value="F:cellulose binding"/>
    <property type="evidence" value="ECO:0007669"/>
    <property type="project" value="InterPro"/>
</dbReference>
<dbReference type="RefSeq" id="WP_271715835.1">
    <property type="nucleotide sequence ID" value="NZ_AP024169.1"/>
</dbReference>
<keyword evidence="2" id="KW-0378">Hydrolase</keyword>
<feature type="chain" id="PRO_5032304703" description="CBM3 domain-containing protein" evidence="8">
    <location>
        <begin position="31"/>
        <end position="1134"/>
    </location>
</feature>
<dbReference type="Pfam" id="PF00942">
    <property type="entry name" value="CBM_3"/>
    <property type="match status" value="1"/>
</dbReference>
<keyword evidence="11" id="KW-1185">Reference proteome</keyword>
<dbReference type="GO" id="GO:0030245">
    <property type="term" value="P:cellulose catabolic process"/>
    <property type="evidence" value="ECO:0007669"/>
    <property type="project" value="UniProtKB-KW"/>
</dbReference>
<dbReference type="GO" id="GO:0016798">
    <property type="term" value="F:hydrolase activity, acting on glycosyl bonds"/>
    <property type="evidence" value="ECO:0007669"/>
    <property type="project" value="UniProtKB-KW"/>
</dbReference>
<dbReference type="SUPFAM" id="SSF49384">
    <property type="entry name" value="Carbohydrate-binding domain"/>
    <property type="match status" value="1"/>
</dbReference>
<keyword evidence="3" id="KW-0136">Cellulose degradation</keyword>
<evidence type="ECO:0000259" key="9">
    <source>
        <dbReference type="PROSITE" id="PS51172"/>
    </source>
</evidence>
<evidence type="ECO:0000256" key="1">
    <source>
        <dbReference type="ARBA" id="ARBA00022729"/>
    </source>
</evidence>
<keyword evidence="5" id="KW-0326">Glycosidase</keyword>
<dbReference type="GO" id="GO:0010411">
    <property type="term" value="P:xyloglucan metabolic process"/>
    <property type="evidence" value="ECO:0007669"/>
    <property type="project" value="TreeGrafter"/>
</dbReference>
<organism evidence="10 11">
    <name type="scientific">Anaeromicropila herbilytica</name>
    <dbReference type="NCBI Taxonomy" id="2785025"/>
    <lineage>
        <taxon>Bacteria</taxon>
        <taxon>Bacillati</taxon>
        <taxon>Bacillota</taxon>
        <taxon>Clostridia</taxon>
        <taxon>Lachnospirales</taxon>
        <taxon>Lachnospiraceae</taxon>
        <taxon>Anaeromicropila</taxon>
    </lineage>
</organism>
<dbReference type="InterPro" id="IPR052025">
    <property type="entry name" value="Xyloglucanase_GH74"/>
</dbReference>
<dbReference type="AlphaFoldDB" id="A0A7R7EKR5"/>
<dbReference type="Gene3D" id="2.60.40.10">
    <property type="entry name" value="Immunoglobulins"/>
    <property type="match status" value="2"/>
</dbReference>
<dbReference type="InterPro" id="IPR001956">
    <property type="entry name" value="CBM3"/>
</dbReference>
<evidence type="ECO:0000313" key="10">
    <source>
        <dbReference type="EMBL" id="BCN30630.1"/>
    </source>
</evidence>
<dbReference type="PANTHER" id="PTHR43739">
    <property type="entry name" value="XYLOGLUCANASE (EUROFUNG)"/>
    <property type="match status" value="1"/>
</dbReference>
<gene>
    <name evidence="10" type="ORF">bsdtb5_19250</name>
</gene>
<evidence type="ECO:0000256" key="2">
    <source>
        <dbReference type="ARBA" id="ARBA00022801"/>
    </source>
</evidence>
<sequence length="1134" mass="122244">MKVKRGKRLLSILLTMTLFTYIPNNTIVNAQNETGTTSTSTVATENYSWKNVQIGGGGYVDDVIFNNGEKDLIYARTDMGGAYRWDKTTNTWIPLTDWIGNDDWNNLGCDSLATDPVDTNRVYIQAGTYTNNWTDANGCILRSTDKGDTWQITKLPFKVGANMLGRSMGERLVVDPNSNNVLYMGTRSGNGLWKSTDYGVTWNKVTSFTEVGDYIPSDFDNTSYDNTITGVVWVTFDTTSSTKGTPCQKIYVGVANKAKSGAAAENTVFCSEDGGKTWSALGGQPQNGYLPQHGVLSSNGNLYITYSNGPGPYVGTKGEVWKYNTTKKAWTQISPVASSSEDDYFGYGGISVDAQHPDTILVSTFNSWWPEANFFYSTDGGTTWTRFWDWNGYPSRTLRYTQDISATPWLTFNKIAEPPIPSPVLGWMIGNVSIDPFNSDRMFYGTGATVYGTDNLTDLGKGGKVNITVKSLGIEQTAVQSLISPTTGTAHLISGLGDVCGFVHEDLTKVPKTMMGSPTFSTTTGMDYAELSPSKFVRVGNTDKGDHPRIALSYDAGKNWYSVKNCWSSSSTDETGGGNVAMSADGNSIVWAPNGTDQPVCYSSSSGNSWNQSKGIPSHATIASDRVNPKKFYAFYNGTFYVSTDGGANFTATVSTGLPTASNASLKAMPGVEGDIWLAGGYKDYEYGLWHSTDSGKTFTKLSNVQEADVIGFGKAAPGQSYMALYTSAKINGVRGIFRSDDCGASWVRINDDQHQYGRLNSCITGDPRIYGRVYVGTNGRGIVYGDTTSTVTSSIVSPLTASFDKNVAEQKDVTVEMTLNGNTLVSISNGTNQLVSGTDYMVLNNTVTIKKEYLAQQANGTTNLTFDFSAGVDPVLAISITDSSSQVNSTVSPSAISFDKNVAMQSDVIVDVALNGNTLTAIKNGSSILTLNTDYTISDNKVIIKKDYLSSLAVGVTNLTFDFSAGKDQVVTVTVTDSTVVVVGNLEIQMYNSGTSDSSNTLSPLFKIINTGSTSINLSDVTLRYYFTADGASAHSFWCDWSSVGTSNVQGAFITMKNSSSTADTYLEIGFTSGAGTIAAGQSAFVQTRISKADWSSYSQANDYSFSALNKTYASWNKVTAYINGSLQWGIEP</sequence>
<evidence type="ECO:0000256" key="6">
    <source>
        <dbReference type="ARBA" id="ARBA00023326"/>
    </source>
</evidence>
<dbReference type="CDD" id="cd15482">
    <property type="entry name" value="Sialidase_non-viral"/>
    <property type="match status" value="1"/>
</dbReference>
<dbReference type="Pfam" id="PF03442">
    <property type="entry name" value="CBM_X2"/>
    <property type="match status" value="2"/>
</dbReference>
<dbReference type="SUPFAM" id="SSF110296">
    <property type="entry name" value="Oligoxyloglucan reducing end-specific cellobiohydrolase"/>
    <property type="match status" value="2"/>
</dbReference>
<proteinExistence type="inferred from homology"/>
<evidence type="ECO:0000256" key="3">
    <source>
        <dbReference type="ARBA" id="ARBA00023001"/>
    </source>
</evidence>
<dbReference type="InterPro" id="IPR014756">
    <property type="entry name" value="Ig_E-set"/>
</dbReference>
<evidence type="ECO:0000256" key="5">
    <source>
        <dbReference type="ARBA" id="ARBA00023295"/>
    </source>
</evidence>
<dbReference type="PROSITE" id="PS51172">
    <property type="entry name" value="CBM3"/>
    <property type="match status" value="1"/>
</dbReference>
<dbReference type="Proteomes" id="UP000595897">
    <property type="component" value="Chromosome"/>
</dbReference>
<dbReference type="InterPro" id="IPR036966">
    <property type="entry name" value="CBM3_sf"/>
</dbReference>
<dbReference type="FunFam" id="2.130.10.10:FF:000534">
    <property type="entry name" value="Xyloglucanase Xgh74A"/>
    <property type="match status" value="1"/>
</dbReference>
<evidence type="ECO:0000313" key="11">
    <source>
        <dbReference type="Proteomes" id="UP000595897"/>
    </source>
</evidence>
<comment type="similarity">
    <text evidence="7">Belongs to the glycosyl hydrolase 74 family.</text>
</comment>